<dbReference type="InterPro" id="IPR011993">
    <property type="entry name" value="PH-like_dom_sf"/>
</dbReference>
<feature type="compositionally biased region" description="Low complexity" evidence="8">
    <location>
        <begin position="229"/>
        <end position="244"/>
    </location>
</feature>
<feature type="compositionally biased region" description="Pro residues" evidence="8">
    <location>
        <begin position="76"/>
        <end position="85"/>
    </location>
</feature>
<gene>
    <name evidence="10" type="ORF">PIIN_10029</name>
</gene>
<feature type="compositionally biased region" description="Low complexity" evidence="8">
    <location>
        <begin position="178"/>
        <end position="191"/>
    </location>
</feature>
<keyword evidence="2" id="KW-0813">Transport</keyword>
<dbReference type="PANTHER" id="PTHR38697:SF1">
    <property type="entry name" value="NUCLEAR PORE COMPLEX PROTEIN SIMILAR TO S. CEREVISIAE NUP2 (EUROFUNG)"/>
    <property type="match status" value="1"/>
</dbReference>
<feature type="compositionally biased region" description="Low complexity" evidence="8">
    <location>
        <begin position="444"/>
        <end position="486"/>
    </location>
</feature>
<dbReference type="GO" id="GO:0005643">
    <property type="term" value="C:nuclear pore"/>
    <property type="evidence" value="ECO:0007669"/>
    <property type="project" value="UniProtKB-SubCell"/>
</dbReference>
<feature type="compositionally biased region" description="Low complexity" evidence="8">
    <location>
        <begin position="502"/>
        <end position="541"/>
    </location>
</feature>
<name>G4TXI6_SERID</name>
<keyword evidence="11" id="KW-1185">Reference proteome</keyword>
<comment type="caution">
    <text evidence="10">The sequence shown here is derived from an EMBL/GenBank/DDBJ whole genome shotgun (WGS) entry which is preliminary data.</text>
</comment>
<dbReference type="SMART" id="SM00160">
    <property type="entry name" value="RanBD"/>
    <property type="match status" value="1"/>
</dbReference>
<feature type="region of interest" description="Disordered" evidence="8">
    <location>
        <begin position="741"/>
        <end position="815"/>
    </location>
</feature>
<dbReference type="InterPro" id="IPR015007">
    <property type="entry name" value="NUP2/50/61"/>
</dbReference>
<feature type="domain" description="RanBD1" evidence="9">
    <location>
        <begin position="855"/>
        <end position="968"/>
    </location>
</feature>
<evidence type="ECO:0000313" key="10">
    <source>
        <dbReference type="EMBL" id="CCA76029.1"/>
    </source>
</evidence>
<evidence type="ECO:0000313" key="11">
    <source>
        <dbReference type="Proteomes" id="UP000007148"/>
    </source>
</evidence>
<feature type="compositionally biased region" description="Polar residues" evidence="8">
    <location>
        <begin position="1"/>
        <end position="11"/>
    </location>
</feature>
<dbReference type="SUPFAM" id="SSF50729">
    <property type="entry name" value="PH domain-like"/>
    <property type="match status" value="1"/>
</dbReference>
<feature type="compositionally biased region" description="Polar residues" evidence="8">
    <location>
        <begin position="771"/>
        <end position="799"/>
    </location>
</feature>
<feature type="compositionally biased region" description="Polar residues" evidence="8">
    <location>
        <begin position="156"/>
        <end position="170"/>
    </location>
</feature>
<keyword evidence="4" id="KW-0653">Protein transport</keyword>
<evidence type="ECO:0000256" key="2">
    <source>
        <dbReference type="ARBA" id="ARBA00022448"/>
    </source>
</evidence>
<evidence type="ECO:0000256" key="6">
    <source>
        <dbReference type="ARBA" id="ARBA00023132"/>
    </source>
</evidence>
<feature type="compositionally biased region" description="Basic and acidic residues" evidence="8">
    <location>
        <begin position="386"/>
        <end position="398"/>
    </location>
</feature>
<dbReference type="GO" id="GO:0051028">
    <property type="term" value="P:mRNA transport"/>
    <property type="evidence" value="ECO:0007669"/>
    <property type="project" value="UniProtKB-KW"/>
</dbReference>
<evidence type="ECO:0000256" key="3">
    <source>
        <dbReference type="ARBA" id="ARBA00022816"/>
    </source>
</evidence>
<feature type="compositionally biased region" description="Low complexity" evidence="8">
    <location>
        <begin position="52"/>
        <end position="61"/>
    </location>
</feature>
<dbReference type="PROSITE" id="PS50196">
    <property type="entry name" value="RANBD1"/>
    <property type="match status" value="1"/>
</dbReference>
<feature type="compositionally biased region" description="Low complexity" evidence="8">
    <location>
        <begin position="97"/>
        <end position="139"/>
    </location>
</feature>
<keyword evidence="6" id="KW-0906">Nuclear pore complex</keyword>
<keyword evidence="5" id="KW-0811">Translocation</keyword>
<dbReference type="PANTHER" id="PTHR38697">
    <property type="entry name" value="NUCLEAR PORE COMPLEX PROTEIN SIMILAR TO S. CEREVISIAE NUP2 (EUROFUNG)"/>
    <property type="match status" value="1"/>
</dbReference>
<protein>
    <submittedName>
        <fullName evidence="10">Related to proteophosphoglycan ppg4-Leishmania braziliensis</fullName>
    </submittedName>
</protein>
<accession>G4TXI6</accession>
<feature type="compositionally biased region" description="Acidic residues" evidence="8">
    <location>
        <begin position="348"/>
        <end position="372"/>
    </location>
</feature>
<dbReference type="Proteomes" id="UP000007148">
    <property type="component" value="Unassembled WGS sequence"/>
</dbReference>
<dbReference type="InterPro" id="IPR000156">
    <property type="entry name" value="Ran_bind_dom"/>
</dbReference>
<feature type="compositionally biased region" description="Basic residues" evidence="8">
    <location>
        <begin position="38"/>
        <end position="48"/>
    </location>
</feature>
<dbReference type="Gene3D" id="2.30.29.30">
    <property type="entry name" value="Pleckstrin-homology domain (PH domain)/Phosphotyrosine-binding domain (PTB)"/>
    <property type="match status" value="1"/>
</dbReference>
<sequence length="968" mass="99119">MKRSAESQLTRENADEDEGGSDGPGIFQRASENELAKRTIRPLPKRRGGSGSPAPSFSPSDSSKDTFTGSSSKPAAPTPSIPSLPPLTGFSFKLPDSSTSSNSSSAGAKPNAPSAGFSFGSTGSPPSFSFNSTSASNPTAEKDKGAASSGERMTKTAKTMSSIFASMNSAPQPEPTKKATTPTTTNGSKPPSFTFGSAPSNEGFKPNRKGTFGLGGDSPLTPESPPKPSSSKPTTPSSATSTSTNGTFVANEDQLSDDIGLNKDEFSSDARRKQYTDSDHQSWDSRETHFWVHLRGLNASFLRDVMQMQKKDPFDDFAVLFKAYRDHRKKIIADMVTWQRENGIEADEDVDGFDVGGAEEDNEEYNEYEGEAQDAKMQDANAPDAASKEETMVEEEKTPLATTKSSQPPSAMPTAPAGGFSFGDAEKTSAPSTAPAAPTPAAPSNPFSSFAAPATTSTSSGFSFGKPKSDAPAASSNPPATTSFASFGAPASDPFKATLARSSSGFNFGSSAATTTAPKPADSSNAPGVPGTTGTPFTSFAFPPPKAVSPVKWPATEPSPSADDNDKKEGETTPKASAKPLQPPVAPISNSPFGIANPWAVKNGTAPAPAADSPFKFGMGAKPPASSSSEATKAPFSFADPPATTKAASASFSFAEPPKSASSGFSFGSPSKSGGAAAPNPFTSPPKVSAPFSFSSTLGSGASPANSTTSTSGSSLFGGTGTSGSTLSGFSFAAPSKPTAGGTGFSFGAPTSSGATSTTGGFSFGAPPTFGGSTFAKTPSFGSTISTDTKGTAGSNETVSVPGGGLTPSGGSDASLATDATVSATVGTSQESDVAPEVGTGLALGEDKFDQPGPGEENEESLFTVRGKVMRFSGSSWADLGIGQIRLYKHKETGAKRIFARNSKSGRIILNFAPFAKMEPKIDDTKAKFMRMTATDNGKLVKILIKLKEESEAAEFVAVLQKEVDALS</sequence>
<dbReference type="GO" id="GO:0015031">
    <property type="term" value="P:protein transport"/>
    <property type="evidence" value="ECO:0007669"/>
    <property type="project" value="UniProtKB-KW"/>
</dbReference>
<feature type="region of interest" description="Disordered" evidence="8">
    <location>
        <begin position="602"/>
        <end position="719"/>
    </location>
</feature>
<evidence type="ECO:0000256" key="7">
    <source>
        <dbReference type="ARBA" id="ARBA00023242"/>
    </source>
</evidence>
<evidence type="ECO:0000256" key="5">
    <source>
        <dbReference type="ARBA" id="ARBA00023010"/>
    </source>
</evidence>
<keyword evidence="3" id="KW-0509">mRNA transport</keyword>
<evidence type="ECO:0000259" key="9">
    <source>
        <dbReference type="PROSITE" id="PS50196"/>
    </source>
</evidence>
<dbReference type="AlphaFoldDB" id="G4TXI6"/>
<feature type="region of interest" description="Disordered" evidence="8">
    <location>
        <begin position="1"/>
        <end position="262"/>
    </location>
</feature>
<proteinExistence type="predicted"/>
<dbReference type="Pfam" id="PF00638">
    <property type="entry name" value="Ran_BP1"/>
    <property type="match status" value="1"/>
</dbReference>
<dbReference type="InterPro" id="IPR053074">
    <property type="entry name" value="NPC_Nucleoporin"/>
</dbReference>
<evidence type="ECO:0000256" key="4">
    <source>
        <dbReference type="ARBA" id="ARBA00022927"/>
    </source>
</evidence>
<comment type="subcellular location">
    <subcellularLocation>
        <location evidence="1">Nucleus</location>
        <location evidence="1">Nuclear pore complex</location>
    </subcellularLocation>
</comment>
<feature type="compositionally biased region" description="Low complexity" evidence="8">
    <location>
        <begin position="641"/>
        <end position="679"/>
    </location>
</feature>
<dbReference type="STRING" id="1109443.G4TXI6"/>
<dbReference type="OMA" id="TWERDED"/>
<dbReference type="HOGENOM" id="CLU_306108_0_0_1"/>
<evidence type="ECO:0000256" key="8">
    <source>
        <dbReference type="SAM" id="MobiDB-lite"/>
    </source>
</evidence>
<dbReference type="Pfam" id="PF08911">
    <property type="entry name" value="NUP50"/>
    <property type="match status" value="1"/>
</dbReference>
<dbReference type="OrthoDB" id="185618at2759"/>
<dbReference type="CDD" id="cd13170">
    <property type="entry name" value="RanBD_NUP50"/>
    <property type="match status" value="1"/>
</dbReference>
<keyword evidence="7" id="KW-0539">Nucleus</keyword>
<feature type="compositionally biased region" description="Low complexity" evidence="8">
    <location>
        <begin position="746"/>
        <end position="767"/>
    </location>
</feature>
<feature type="region of interest" description="Disordered" evidence="8">
    <location>
        <begin position="348"/>
        <end position="590"/>
    </location>
</feature>
<evidence type="ECO:0000256" key="1">
    <source>
        <dbReference type="ARBA" id="ARBA00004567"/>
    </source>
</evidence>
<feature type="compositionally biased region" description="Polar residues" evidence="8">
    <location>
        <begin position="692"/>
        <end position="706"/>
    </location>
</feature>
<dbReference type="eggNOG" id="KOG0866">
    <property type="taxonomic scope" value="Eukaryota"/>
</dbReference>
<organism evidence="10 11">
    <name type="scientific">Serendipita indica (strain DSM 11827)</name>
    <name type="common">Root endophyte fungus</name>
    <name type="synonym">Piriformospora indica</name>
    <dbReference type="NCBI Taxonomy" id="1109443"/>
    <lineage>
        <taxon>Eukaryota</taxon>
        <taxon>Fungi</taxon>
        <taxon>Dikarya</taxon>
        <taxon>Basidiomycota</taxon>
        <taxon>Agaricomycotina</taxon>
        <taxon>Agaricomycetes</taxon>
        <taxon>Sebacinales</taxon>
        <taxon>Serendipitaceae</taxon>
        <taxon>Serendipita</taxon>
    </lineage>
</organism>
<feature type="compositionally biased region" description="Polar residues" evidence="8">
    <location>
        <begin position="400"/>
        <end position="409"/>
    </location>
</feature>
<dbReference type="InParanoid" id="G4TXI6"/>
<dbReference type="EMBL" id="CAFZ01000584">
    <property type="protein sequence ID" value="CCA76029.1"/>
    <property type="molecule type" value="Genomic_DNA"/>
</dbReference>
<reference evidence="10 11" key="1">
    <citation type="journal article" date="2011" name="PLoS Pathog.">
        <title>Endophytic Life Strategies Decoded by Genome and Transcriptome Analyses of the Mutualistic Root Symbiont Piriformospora indica.</title>
        <authorList>
            <person name="Zuccaro A."/>
            <person name="Lahrmann U."/>
            <person name="Guldener U."/>
            <person name="Langen G."/>
            <person name="Pfiffi S."/>
            <person name="Biedenkopf D."/>
            <person name="Wong P."/>
            <person name="Samans B."/>
            <person name="Grimm C."/>
            <person name="Basiewicz M."/>
            <person name="Murat C."/>
            <person name="Martin F."/>
            <person name="Kogel K.H."/>
        </authorList>
    </citation>
    <scope>NUCLEOTIDE SEQUENCE [LARGE SCALE GENOMIC DNA]</scope>
    <source>
        <strain evidence="10 11">DSM 11827</strain>
    </source>
</reference>